<sequence length="175" mass="18169">MAGAEAKAPEPDDLARPVSLRMLSAFNRLRGALPEPHGVVMALQGLGFALVPGPAEDRPRSTIAGMSMDSLLGVVATIEDQPERIAVAVSSAPEAGVETEEVYALVTRVYGLDGHQPAGAVPGLAEGFAWPVVFDGAPQLLSLVRFEDGTHRLMAEADETIRAMAARALAAGGMA</sequence>
<protein>
    <submittedName>
        <fullName evidence="1">Uncharacterized protein</fullName>
    </submittedName>
</protein>
<proteinExistence type="predicted"/>
<evidence type="ECO:0000313" key="1">
    <source>
        <dbReference type="EMBL" id="GMG83308.1"/>
    </source>
</evidence>
<organism evidence="1 2">
    <name type="scientific">Paralimibaculum aggregatum</name>
    <dbReference type="NCBI Taxonomy" id="3036245"/>
    <lineage>
        <taxon>Bacteria</taxon>
        <taxon>Pseudomonadati</taxon>
        <taxon>Pseudomonadota</taxon>
        <taxon>Alphaproteobacteria</taxon>
        <taxon>Rhodobacterales</taxon>
        <taxon>Paracoccaceae</taxon>
        <taxon>Paralimibaculum</taxon>
    </lineage>
</organism>
<gene>
    <name evidence="1" type="ORF">LNKW23_25210</name>
</gene>
<dbReference type="RefSeq" id="WP_285672105.1">
    <property type="nucleotide sequence ID" value="NZ_BSYI01000018.1"/>
</dbReference>
<keyword evidence="2" id="KW-1185">Reference proteome</keyword>
<comment type="caution">
    <text evidence="1">The sequence shown here is derived from an EMBL/GenBank/DDBJ whole genome shotgun (WGS) entry which is preliminary data.</text>
</comment>
<reference evidence="1 2" key="1">
    <citation type="submission" date="2023-04" db="EMBL/GenBank/DDBJ databases">
        <title>Marinoamorphus aggregata gen. nov., sp. Nov., isolate from tissue of brittle star Ophioplocus japonicus.</title>
        <authorList>
            <person name="Kawano K."/>
            <person name="Sawayama S."/>
            <person name="Nakagawa S."/>
        </authorList>
    </citation>
    <scope>NUCLEOTIDE SEQUENCE [LARGE SCALE GENOMIC DNA]</scope>
    <source>
        <strain evidence="1 2">NKW23</strain>
    </source>
</reference>
<evidence type="ECO:0000313" key="2">
    <source>
        <dbReference type="Proteomes" id="UP001239909"/>
    </source>
</evidence>
<dbReference type="Proteomes" id="UP001239909">
    <property type="component" value="Unassembled WGS sequence"/>
</dbReference>
<name>A0ABQ6LPN6_9RHOB</name>
<accession>A0ABQ6LPN6</accession>
<dbReference type="EMBL" id="BSYI01000018">
    <property type="protein sequence ID" value="GMG83308.1"/>
    <property type="molecule type" value="Genomic_DNA"/>
</dbReference>